<reference evidence="2 3" key="1">
    <citation type="submission" date="2016-05" db="EMBL/GenBank/DDBJ databases">
        <title>Niabella ginsenosidivorans BS26 whole genome sequencing.</title>
        <authorList>
            <person name="Im W.T."/>
            <person name="Siddiqi M.Z."/>
        </authorList>
    </citation>
    <scope>NUCLEOTIDE SEQUENCE [LARGE SCALE GENOMIC DNA]</scope>
    <source>
        <strain evidence="2 3">BS26</strain>
    </source>
</reference>
<evidence type="ECO:0000313" key="2">
    <source>
        <dbReference type="EMBL" id="ANH84180.1"/>
    </source>
</evidence>
<sequence length="96" mass="10478">MSLQNKRLILILVAVPTLLLIPLMAMQFSTGVDWKILDFVIMGVLLLGTGLLCEFVLRKVKSTKGRIIFCGIVLLAFLLVWAELAVGIFGTPFAGS</sequence>
<dbReference type="OrthoDB" id="9813621at2"/>
<accession>A0A1A9IBN2</accession>
<keyword evidence="1" id="KW-0812">Transmembrane</keyword>
<organism evidence="2 3">
    <name type="scientific">Niabella ginsenosidivorans</name>
    <dbReference type="NCBI Taxonomy" id="1176587"/>
    <lineage>
        <taxon>Bacteria</taxon>
        <taxon>Pseudomonadati</taxon>
        <taxon>Bacteroidota</taxon>
        <taxon>Chitinophagia</taxon>
        <taxon>Chitinophagales</taxon>
        <taxon>Chitinophagaceae</taxon>
        <taxon>Niabella</taxon>
    </lineage>
</organism>
<dbReference type="STRING" id="1176587.A8C56_23470"/>
<feature type="transmembrane region" description="Helical" evidence="1">
    <location>
        <begin position="69"/>
        <end position="90"/>
    </location>
</feature>
<name>A0A1A9IBN2_9BACT</name>
<protein>
    <submittedName>
        <fullName evidence="2">Uncharacterized protein</fullName>
    </submittedName>
</protein>
<gene>
    <name evidence="2" type="ORF">A8C56_23470</name>
</gene>
<dbReference type="AlphaFoldDB" id="A0A1A9IBN2"/>
<keyword evidence="3" id="KW-1185">Reference proteome</keyword>
<keyword evidence="1" id="KW-0472">Membrane</keyword>
<evidence type="ECO:0000313" key="3">
    <source>
        <dbReference type="Proteomes" id="UP000077667"/>
    </source>
</evidence>
<evidence type="ECO:0000256" key="1">
    <source>
        <dbReference type="SAM" id="Phobius"/>
    </source>
</evidence>
<keyword evidence="1" id="KW-1133">Transmembrane helix</keyword>
<dbReference type="EMBL" id="CP015772">
    <property type="protein sequence ID" value="ANH84180.1"/>
    <property type="molecule type" value="Genomic_DNA"/>
</dbReference>
<dbReference type="KEGG" id="nia:A8C56_23470"/>
<proteinExistence type="predicted"/>
<dbReference type="Proteomes" id="UP000077667">
    <property type="component" value="Chromosome"/>
</dbReference>
<feature type="transmembrane region" description="Helical" evidence="1">
    <location>
        <begin position="35"/>
        <end position="57"/>
    </location>
</feature>